<name>A0A5B7KBJ7_PORTR</name>
<accession>A0A5B7KBJ7</accession>
<reference evidence="1 2" key="1">
    <citation type="submission" date="2019-05" db="EMBL/GenBank/DDBJ databases">
        <title>Another draft genome of Portunus trituberculatus and its Hox gene families provides insights of decapod evolution.</title>
        <authorList>
            <person name="Jeong J.-H."/>
            <person name="Song I."/>
            <person name="Kim S."/>
            <person name="Choi T."/>
            <person name="Kim D."/>
            <person name="Ryu S."/>
            <person name="Kim W."/>
        </authorList>
    </citation>
    <scope>NUCLEOTIDE SEQUENCE [LARGE SCALE GENOMIC DNA]</scope>
    <source>
        <tissue evidence="1">Muscle</tissue>
    </source>
</reference>
<gene>
    <name evidence="1" type="ORF">E2C01_099764</name>
</gene>
<protein>
    <submittedName>
        <fullName evidence="1">Uncharacterized protein</fullName>
    </submittedName>
</protein>
<organism evidence="1 2">
    <name type="scientific">Portunus trituberculatus</name>
    <name type="common">Swimming crab</name>
    <name type="synonym">Neptunus trituberculatus</name>
    <dbReference type="NCBI Taxonomy" id="210409"/>
    <lineage>
        <taxon>Eukaryota</taxon>
        <taxon>Metazoa</taxon>
        <taxon>Ecdysozoa</taxon>
        <taxon>Arthropoda</taxon>
        <taxon>Crustacea</taxon>
        <taxon>Multicrustacea</taxon>
        <taxon>Malacostraca</taxon>
        <taxon>Eumalacostraca</taxon>
        <taxon>Eucarida</taxon>
        <taxon>Decapoda</taxon>
        <taxon>Pleocyemata</taxon>
        <taxon>Brachyura</taxon>
        <taxon>Eubrachyura</taxon>
        <taxon>Portunoidea</taxon>
        <taxon>Portunidae</taxon>
        <taxon>Portuninae</taxon>
        <taxon>Portunus</taxon>
    </lineage>
</organism>
<proteinExistence type="predicted"/>
<dbReference type="Proteomes" id="UP000324222">
    <property type="component" value="Unassembled WGS sequence"/>
</dbReference>
<sequence>MCNWGVINGQAIHSAGLGVVIAVGCQNHTHLCPGIHQEMGPGANVSHSEKWALAGRKPLWVLG</sequence>
<evidence type="ECO:0000313" key="2">
    <source>
        <dbReference type="Proteomes" id="UP000324222"/>
    </source>
</evidence>
<dbReference type="EMBL" id="VSRR010139391">
    <property type="protein sequence ID" value="MPD04094.1"/>
    <property type="molecule type" value="Genomic_DNA"/>
</dbReference>
<comment type="caution">
    <text evidence="1">The sequence shown here is derived from an EMBL/GenBank/DDBJ whole genome shotgun (WGS) entry which is preliminary data.</text>
</comment>
<keyword evidence="2" id="KW-1185">Reference proteome</keyword>
<evidence type="ECO:0000313" key="1">
    <source>
        <dbReference type="EMBL" id="MPD04094.1"/>
    </source>
</evidence>
<dbReference type="AlphaFoldDB" id="A0A5B7KBJ7"/>